<evidence type="ECO:0000313" key="5">
    <source>
        <dbReference type="EMBL" id="DBA16726.1"/>
    </source>
</evidence>
<organism evidence="5 6">
    <name type="scientific">Pyxicephalus adspersus</name>
    <name type="common">African bullfrog</name>
    <dbReference type="NCBI Taxonomy" id="30357"/>
    <lineage>
        <taxon>Eukaryota</taxon>
        <taxon>Metazoa</taxon>
        <taxon>Chordata</taxon>
        <taxon>Craniata</taxon>
        <taxon>Vertebrata</taxon>
        <taxon>Euteleostomi</taxon>
        <taxon>Amphibia</taxon>
        <taxon>Batrachia</taxon>
        <taxon>Anura</taxon>
        <taxon>Neobatrachia</taxon>
        <taxon>Ranoidea</taxon>
        <taxon>Pyxicephalidae</taxon>
        <taxon>Pyxicephalinae</taxon>
        <taxon>Pyxicephalus</taxon>
    </lineage>
</organism>
<feature type="domain" description="Protein kinase" evidence="4">
    <location>
        <begin position="193"/>
        <end position="407"/>
    </location>
</feature>
<dbReference type="Pfam" id="PF07714">
    <property type="entry name" value="PK_Tyr_Ser-Thr"/>
    <property type="match status" value="1"/>
</dbReference>
<dbReference type="GO" id="GO:0007166">
    <property type="term" value="P:cell surface receptor signaling pathway"/>
    <property type="evidence" value="ECO:0007669"/>
    <property type="project" value="InterPro"/>
</dbReference>
<keyword evidence="1" id="KW-0547">Nucleotide-binding</keyword>
<dbReference type="InterPro" id="IPR000719">
    <property type="entry name" value="Prot_kinase_dom"/>
</dbReference>
<dbReference type="GO" id="GO:0097527">
    <property type="term" value="P:necroptotic signaling pathway"/>
    <property type="evidence" value="ECO:0007669"/>
    <property type="project" value="TreeGrafter"/>
</dbReference>
<dbReference type="Gene3D" id="3.30.200.20">
    <property type="entry name" value="Phosphorylase Kinase, domain 1"/>
    <property type="match status" value="1"/>
</dbReference>
<protein>
    <recommendedName>
        <fullName evidence="4">Protein kinase domain-containing protein</fullName>
    </recommendedName>
</protein>
<dbReference type="SUPFAM" id="SSF56112">
    <property type="entry name" value="Protein kinase-like (PK-like)"/>
    <property type="match status" value="1"/>
</dbReference>
<dbReference type="PANTHER" id="PTHR44329">
    <property type="entry name" value="SERINE/THREONINE-PROTEIN KINASE TNNI3K-RELATED"/>
    <property type="match status" value="1"/>
</dbReference>
<keyword evidence="2" id="KW-0067">ATP-binding</keyword>
<reference evidence="5" key="1">
    <citation type="thesis" date="2020" institute="ProQuest LLC" country="789 East Eisenhower Parkway, Ann Arbor, MI, USA">
        <title>Comparative Genomics and Chromosome Evolution.</title>
        <authorList>
            <person name="Mudd A.B."/>
        </authorList>
    </citation>
    <scope>NUCLEOTIDE SEQUENCE</scope>
    <source>
        <strain evidence="5">1538</strain>
        <tissue evidence="5">Blood</tissue>
    </source>
</reference>
<dbReference type="GO" id="GO:0004713">
    <property type="term" value="F:protein tyrosine kinase activity"/>
    <property type="evidence" value="ECO:0007669"/>
    <property type="project" value="InterPro"/>
</dbReference>
<evidence type="ECO:0000256" key="1">
    <source>
        <dbReference type="ARBA" id="ARBA00022741"/>
    </source>
</evidence>
<proteinExistence type="predicted"/>
<evidence type="ECO:0000256" key="2">
    <source>
        <dbReference type="ARBA" id="ARBA00022840"/>
    </source>
</evidence>
<dbReference type="InterPro" id="IPR001245">
    <property type="entry name" value="Ser-Thr/Tyr_kinase_cat_dom"/>
</dbReference>
<dbReference type="InterPro" id="IPR011009">
    <property type="entry name" value="Kinase-like_dom_sf"/>
</dbReference>
<dbReference type="Gene3D" id="1.10.510.10">
    <property type="entry name" value="Transferase(Phosphotransferase) domain 1"/>
    <property type="match status" value="1"/>
</dbReference>
<dbReference type="GO" id="GO:0005524">
    <property type="term" value="F:ATP binding"/>
    <property type="evidence" value="ECO:0007669"/>
    <property type="project" value="UniProtKB-KW"/>
</dbReference>
<dbReference type="InterPro" id="IPR036537">
    <property type="entry name" value="Adaptor_Cbl_N_dom_sf"/>
</dbReference>
<dbReference type="InterPro" id="IPR051681">
    <property type="entry name" value="Ser/Thr_Kinases-Pseudokinases"/>
</dbReference>
<keyword evidence="6" id="KW-1185">Reference proteome</keyword>
<dbReference type="PROSITE" id="PS50011">
    <property type="entry name" value="PROTEIN_KINASE_DOM"/>
    <property type="match status" value="1"/>
</dbReference>
<evidence type="ECO:0000256" key="3">
    <source>
        <dbReference type="SAM" id="Coils"/>
    </source>
</evidence>
<evidence type="ECO:0000259" key="4">
    <source>
        <dbReference type="PROSITE" id="PS50011"/>
    </source>
</evidence>
<keyword evidence="3" id="KW-0175">Coiled coil</keyword>
<dbReference type="CDD" id="cd21037">
    <property type="entry name" value="MLKL_NTD"/>
    <property type="match status" value="1"/>
</dbReference>
<dbReference type="InterPro" id="IPR020635">
    <property type="entry name" value="Tyr_kinase_cat_dom"/>
</dbReference>
<accession>A0AAV2ZHH5</accession>
<dbReference type="InterPro" id="IPR059179">
    <property type="entry name" value="MLKL-like_MCAfunc"/>
</dbReference>
<dbReference type="Pfam" id="PF22215">
    <property type="entry name" value="MLKL_N"/>
    <property type="match status" value="1"/>
</dbReference>
<comment type="caution">
    <text evidence="5">The sequence shown here is derived from an EMBL/GenBank/DDBJ whole genome shotgun (WGS) entry which is preliminary data.</text>
</comment>
<dbReference type="EMBL" id="DYDO01000010">
    <property type="protein sequence ID" value="DBA16726.1"/>
    <property type="molecule type" value="Genomic_DNA"/>
</dbReference>
<name>A0AAV2ZHH5_PYXAD</name>
<dbReference type="Proteomes" id="UP001181693">
    <property type="component" value="Unassembled WGS sequence"/>
</dbReference>
<sequence length="407" mass="46393">MENLGHVFAVAQTIYSLCDQASSNKKQCSRLKRRIKMLLLTSETLSKQKDKSLALHVVVGELGTTLENAKCWVINYSHHAWWKRVLQANSIKEEFNLINDRLGDAADQLSLLLAAEQRQRFFQYFKEKTRRRENAKDLEEDLKELRSHLSAHLEDQKKSMDDAIGDLSSKLDNIGLVCRQPNWNITEIRATDLKRGDLLLDRPSHFLYRGEFHRSPVAIKVFKDQNAQSEEFIRRTFMSESQTMRKFECLNILRLYGICIDNSGPETCYSLVMELCEKGTLRELLQTEPDLPWDRRVLMALDAARALYRLHQTEMKAILHGSLSSFKYLVDGTYCVKLYIWITEGGGTPNNKSLGGNEKVGGSSLYHSDVFSSSLGVVMYEIAAGKPAFQGESCAELLLLPINTELC</sequence>
<dbReference type="Gene3D" id="1.20.930.20">
    <property type="entry name" value="Adaptor protein Cbl, N-terminal domain"/>
    <property type="match status" value="1"/>
</dbReference>
<gene>
    <name evidence="5" type="ORF">GDO54_002268</name>
</gene>
<dbReference type="InterPro" id="IPR054000">
    <property type="entry name" value="MLKL_N"/>
</dbReference>
<evidence type="ECO:0000313" key="6">
    <source>
        <dbReference type="Proteomes" id="UP001181693"/>
    </source>
</evidence>
<dbReference type="PANTHER" id="PTHR44329:SF298">
    <property type="entry name" value="MIXED LINEAGE KINASE DOMAIN-LIKE PROTEIN"/>
    <property type="match status" value="1"/>
</dbReference>
<dbReference type="AlphaFoldDB" id="A0AAV2ZHH5"/>
<feature type="coiled-coil region" evidence="3">
    <location>
        <begin position="125"/>
        <end position="155"/>
    </location>
</feature>
<dbReference type="SMART" id="SM00219">
    <property type="entry name" value="TyrKc"/>
    <property type="match status" value="1"/>
</dbReference>